<dbReference type="Pfam" id="PF23247">
    <property type="entry name" value="LRR_RPS2"/>
    <property type="match status" value="5"/>
</dbReference>
<organism evidence="10 11">
    <name type="scientific">Acacia crassicarpa</name>
    <name type="common">northern wattle</name>
    <dbReference type="NCBI Taxonomy" id="499986"/>
    <lineage>
        <taxon>Eukaryota</taxon>
        <taxon>Viridiplantae</taxon>
        <taxon>Streptophyta</taxon>
        <taxon>Embryophyta</taxon>
        <taxon>Tracheophyta</taxon>
        <taxon>Spermatophyta</taxon>
        <taxon>Magnoliopsida</taxon>
        <taxon>eudicotyledons</taxon>
        <taxon>Gunneridae</taxon>
        <taxon>Pentapetalae</taxon>
        <taxon>rosids</taxon>
        <taxon>fabids</taxon>
        <taxon>Fabales</taxon>
        <taxon>Fabaceae</taxon>
        <taxon>Caesalpinioideae</taxon>
        <taxon>mimosoid clade</taxon>
        <taxon>Acacieae</taxon>
        <taxon>Acacia</taxon>
    </lineage>
</organism>
<dbReference type="InterPro" id="IPR050905">
    <property type="entry name" value="Plant_NBS-LRR"/>
</dbReference>
<keyword evidence="3" id="KW-0677">Repeat</keyword>
<dbReference type="GO" id="GO:0005524">
    <property type="term" value="F:ATP binding"/>
    <property type="evidence" value="ECO:0007669"/>
    <property type="project" value="UniProtKB-KW"/>
</dbReference>
<dbReference type="Proteomes" id="UP001293593">
    <property type="component" value="Unassembled WGS sequence"/>
</dbReference>
<dbReference type="InterPro" id="IPR002182">
    <property type="entry name" value="NB-ARC"/>
</dbReference>
<comment type="similarity">
    <text evidence="1">Belongs to the disease resistance NB-LRR family.</text>
</comment>
<reference evidence="10" key="1">
    <citation type="submission" date="2023-10" db="EMBL/GenBank/DDBJ databases">
        <title>Chromosome-level genome of the transformable northern wattle, Acacia crassicarpa.</title>
        <authorList>
            <person name="Massaro I."/>
            <person name="Sinha N.R."/>
            <person name="Poethig S."/>
            <person name="Leichty A.R."/>
        </authorList>
    </citation>
    <scope>NUCLEOTIDE SEQUENCE</scope>
    <source>
        <strain evidence="10">Acra3RX</strain>
        <tissue evidence="10">Leaf</tissue>
    </source>
</reference>
<dbReference type="GO" id="GO:0006952">
    <property type="term" value="P:defense response"/>
    <property type="evidence" value="ECO:0007669"/>
    <property type="project" value="UniProtKB-KW"/>
</dbReference>
<feature type="coiled-coil region" evidence="7">
    <location>
        <begin position="55"/>
        <end position="93"/>
    </location>
</feature>
<dbReference type="SUPFAM" id="SSF52058">
    <property type="entry name" value="L domain-like"/>
    <property type="match status" value="2"/>
</dbReference>
<dbReference type="Pfam" id="PF00931">
    <property type="entry name" value="NB-ARC"/>
    <property type="match status" value="1"/>
</dbReference>
<comment type="caution">
    <text evidence="10">The sequence shown here is derived from an EMBL/GenBank/DDBJ whole genome shotgun (WGS) entry which is preliminary data.</text>
</comment>
<dbReference type="InterPro" id="IPR042197">
    <property type="entry name" value="Apaf_helical"/>
</dbReference>
<keyword evidence="5" id="KW-0611">Plant defense</keyword>
<evidence type="ECO:0000259" key="9">
    <source>
        <dbReference type="Pfam" id="PF23247"/>
    </source>
</evidence>
<keyword evidence="4" id="KW-0547">Nucleotide-binding</keyword>
<evidence type="ECO:0000256" key="5">
    <source>
        <dbReference type="ARBA" id="ARBA00022821"/>
    </source>
</evidence>
<feature type="domain" description="Disease resistance protein At4g27190-like leucine-rich repeats" evidence="9">
    <location>
        <begin position="749"/>
        <end position="832"/>
    </location>
</feature>
<dbReference type="Gene3D" id="1.10.10.10">
    <property type="entry name" value="Winged helix-like DNA-binding domain superfamily/Winged helix DNA-binding domain"/>
    <property type="match status" value="1"/>
</dbReference>
<dbReference type="GO" id="GO:0043531">
    <property type="term" value="F:ADP binding"/>
    <property type="evidence" value="ECO:0007669"/>
    <property type="project" value="InterPro"/>
</dbReference>
<dbReference type="InterPro" id="IPR057135">
    <property type="entry name" value="At4g27190-like_LRR"/>
</dbReference>
<dbReference type="SUPFAM" id="SSF52047">
    <property type="entry name" value="RNI-like"/>
    <property type="match status" value="1"/>
</dbReference>
<proteinExistence type="inferred from homology"/>
<dbReference type="PANTHER" id="PTHR33463:SF183">
    <property type="entry name" value="NB-ARC DOMAIN DISEASE RESISTANCE PROTEIN"/>
    <property type="match status" value="1"/>
</dbReference>
<evidence type="ECO:0000313" key="10">
    <source>
        <dbReference type="EMBL" id="KAK4263576.1"/>
    </source>
</evidence>
<keyword evidence="11" id="KW-1185">Reference proteome</keyword>
<dbReference type="SUPFAM" id="SSF52540">
    <property type="entry name" value="P-loop containing nucleoside triphosphate hydrolases"/>
    <property type="match status" value="1"/>
</dbReference>
<sequence>MDEVGISVAAKVVEYLVDPTLRQLQYLFCISKITRNVETKKEELILKQGKVQERVEEAIKRTERIDDEVNKWKNEVVILIAEVENLVQELRANNDCFQRWRPTWRKYRLCKVLAKKAQHMTELNSKSDQLEPFSHHVIVPDIEYHSSKDFMFFKSTEIAHDELWEALQDDDNSMIGLWGMGGSGKTTLVKEVGKKAKESRLFDRVIITTVSQTPNIRKIQGEIADLLGLKLEEETEVGRARRIAMNLQSPEERILIILDDVWAMLNLEDIGNPFGAEGPRNNKVLLTSRRREICTLMECQKTIPLGLLTEDESWDLFQAHAKVDDCAREVAQEIAMECKGLPIAIVAMGKCLKGKGLDEANVVLYKLRRSKPVDVDKGGSDAFTCLKLSYDYLRIVEAKLLFLMCAMFPEDHEIIIEELFRYGVGLGLCEDADSFEIARSQIISAINVLIDSSLLMYSLSFWNEKCVKMHDMVRDVALWIASKEHGTILVDCAKELNELLRDETTKDCFAISSWNKRNESLQFPSQLDAPKLELLLLNSSKPLDLSNASFEGLKGLKVVALNQFFHSTKVALQSLQSIQQLSNLQTLRLQGWDLGDISFLVSLKRLEILDLKDSKFKKVPNGIEKLNRLKLLDLSRCIAEECFCREIGRCSQLEELYTSRNSQPSGYTICYECFVGVPALPKLKRYTFEIGECIMPMFSKKGSRELSFGEFNISISSAMIKDLAQRAIAIEFYKLQGGCKRCSPDVIQAIGGMNELTKLCLQHCSEIECFTDQTIPHEDKVVFRLVELVLKYMANLKQLCRGPPNLSLFLNLESLNIESCPQLVNMFPANCNLGNLKFLNIVNCPLLTSLFPVSVSRTLLLLEQLTIERCHGLKKIIEGEDGIDIWEDMIFPKWEILSVCYCDRLEFICPSFCVQGFVQLKSLFIRDAPQLKYVFGEHAGEETSICDRIETKIVLPALGELILEYLPNLLSICSGSYHLLWPSIMKVKWTNCPRLNTSCDSHIIDLELSQLRQNMESHVFDDHQLRSKLLPAVSNVESIVLLNCGVVSTFIPQIPIFQYLKQLSVANCAKLKFVFSACIFQSLPELTSITISCCEEMEQVFLENEETQKNLPIFCLPNLQSLEIKQCNKLKSIFSFMISDGVFMLPRLRTLSISDASQLEEIFRCSTIEHHDIDNEKEIMFPNLGLIVLEGLPRLANFCQGFKFQISMYCSVLIYECPKLVPNLGSSANWIIGKLKRKHVLKCSQLGNNEGYSPPLLILNSEELDDFSVEVQDSCRVIGDKDSEMFSLHQILKGLSPTQGLSFQLLHCLEVVRCEKLKFLFSASTIVHNSLPKLKFLTLSDCEELEEIIACNEELQSASNAQVCFPELQELEIQRCNKLRRLFSTTINTILPELNSLLITEASQLEVIFGQKREDGANNGEKIVLPKLSQIKLRNLPNFVNVCQGLQFEAVQLWSINIRKCPKLLNPILGSTQMVSLQQWKSMDSRGVQDFQSEASVEEQFHVSEEKGTIMVSKVMSLALSHSANLITTLWEGPTLISFQNLLALHVFECRKLKSIFPCTVIKSLPRLSGLSIKECEELEEIISEKWEKELDHFPNSSLFFPQLSRLEVYRCSKLKYLFSLPYIGDLAKLENVKIKGCSQLEQLFSCELEIREEESNKNLLPNLKYLVLEDLPKLTRICASVPLLVKFSSIWTLHVKHCPVLAKADNVEESEDYDLDVFYDDNDSIRFETTRQFLQSRSPQPSAAMIVAGLIPEDEYDPSQLTRYNRWQQRQ</sequence>
<evidence type="ECO:0000259" key="8">
    <source>
        <dbReference type="Pfam" id="PF00931"/>
    </source>
</evidence>
<feature type="domain" description="Disease resistance protein At4g27190-like leucine-rich repeats" evidence="9">
    <location>
        <begin position="1586"/>
        <end position="1703"/>
    </location>
</feature>
<dbReference type="FunFam" id="3.40.50.300:FF:001091">
    <property type="entry name" value="Probable disease resistance protein At1g61300"/>
    <property type="match status" value="1"/>
</dbReference>
<evidence type="ECO:0000256" key="4">
    <source>
        <dbReference type="ARBA" id="ARBA00022741"/>
    </source>
</evidence>
<dbReference type="EMBL" id="JAWXYG010000009">
    <property type="protein sequence ID" value="KAK4263576.1"/>
    <property type="molecule type" value="Genomic_DNA"/>
</dbReference>
<evidence type="ECO:0000313" key="11">
    <source>
        <dbReference type="Proteomes" id="UP001293593"/>
    </source>
</evidence>
<evidence type="ECO:0000256" key="2">
    <source>
        <dbReference type="ARBA" id="ARBA00022614"/>
    </source>
</evidence>
<keyword evidence="2" id="KW-0433">Leucine-rich repeat</keyword>
<evidence type="ECO:0008006" key="12">
    <source>
        <dbReference type="Google" id="ProtNLM"/>
    </source>
</evidence>
<keyword evidence="7" id="KW-0175">Coiled coil</keyword>
<feature type="domain" description="NB-ARC" evidence="8">
    <location>
        <begin position="160"/>
        <end position="321"/>
    </location>
</feature>
<evidence type="ECO:0000256" key="7">
    <source>
        <dbReference type="SAM" id="Coils"/>
    </source>
</evidence>
<name>A0AAE1MKD1_9FABA</name>
<keyword evidence="6" id="KW-0067">ATP-binding</keyword>
<feature type="domain" description="Disease resistance protein At4g27190-like leucine-rich repeats" evidence="9">
    <location>
        <begin position="1361"/>
        <end position="1466"/>
    </location>
</feature>
<dbReference type="PANTHER" id="PTHR33463">
    <property type="entry name" value="NB-ARC DOMAIN-CONTAINING PROTEIN-RELATED"/>
    <property type="match status" value="1"/>
</dbReference>
<evidence type="ECO:0000256" key="6">
    <source>
        <dbReference type="ARBA" id="ARBA00022840"/>
    </source>
</evidence>
<accession>A0AAE1MKD1</accession>
<dbReference type="PRINTS" id="PR00364">
    <property type="entry name" value="DISEASERSIST"/>
</dbReference>
<dbReference type="InterPro" id="IPR027417">
    <property type="entry name" value="P-loop_NTPase"/>
</dbReference>
<feature type="domain" description="Disease resistance protein At4g27190-like leucine-rich repeats" evidence="9">
    <location>
        <begin position="888"/>
        <end position="998"/>
    </location>
</feature>
<dbReference type="InterPro" id="IPR036388">
    <property type="entry name" value="WH-like_DNA-bd_sf"/>
</dbReference>
<evidence type="ECO:0000256" key="1">
    <source>
        <dbReference type="ARBA" id="ARBA00008894"/>
    </source>
</evidence>
<dbReference type="Gene3D" id="3.40.50.300">
    <property type="entry name" value="P-loop containing nucleotide triphosphate hydrolases"/>
    <property type="match status" value="1"/>
</dbReference>
<gene>
    <name evidence="10" type="ORF">QN277_028969</name>
</gene>
<evidence type="ECO:0000256" key="3">
    <source>
        <dbReference type="ARBA" id="ARBA00022737"/>
    </source>
</evidence>
<dbReference type="Gene3D" id="3.80.10.10">
    <property type="entry name" value="Ribonuclease Inhibitor"/>
    <property type="match status" value="4"/>
</dbReference>
<dbReference type="Gene3D" id="1.10.8.430">
    <property type="entry name" value="Helical domain of apoptotic protease-activating factors"/>
    <property type="match status" value="1"/>
</dbReference>
<dbReference type="InterPro" id="IPR032675">
    <property type="entry name" value="LRR_dom_sf"/>
</dbReference>
<protein>
    <recommendedName>
        <fullName evidence="12">AAA+ ATPase domain-containing protein</fullName>
    </recommendedName>
</protein>
<feature type="domain" description="Disease resistance protein At4g27190-like leucine-rich repeats" evidence="9">
    <location>
        <begin position="1107"/>
        <end position="1243"/>
    </location>
</feature>